<accession>A0A9P4QW90</accession>
<organism evidence="2 3">
    <name type="scientific">Polyplosphaeria fusca</name>
    <dbReference type="NCBI Taxonomy" id="682080"/>
    <lineage>
        <taxon>Eukaryota</taxon>
        <taxon>Fungi</taxon>
        <taxon>Dikarya</taxon>
        <taxon>Ascomycota</taxon>
        <taxon>Pezizomycotina</taxon>
        <taxon>Dothideomycetes</taxon>
        <taxon>Pleosporomycetidae</taxon>
        <taxon>Pleosporales</taxon>
        <taxon>Tetraplosphaeriaceae</taxon>
        <taxon>Polyplosphaeria</taxon>
    </lineage>
</organism>
<keyword evidence="3" id="KW-1185">Reference proteome</keyword>
<dbReference type="Proteomes" id="UP000799444">
    <property type="component" value="Unassembled WGS sequence"/>
</dbReference>
<evidence type="ECO:0008006" key="4">
    <source>
        <dbReference type="Google" id="ProtNLM"/>
    </source>
</evidence>
<feature type="chain" id="PRO_5040458357" description="Secreted protein" evidence="1">
    <location>
        <begin position="22"/>
        <end position="88"/>
    </location>
</feature>
<sequence length="88" mass="9961">MSKLSAYTWFLLSAAFRSSLSVLYSVPYHVTYRYASRGSESRKAVRDSWCIQIVAAERKLNATVGKRSLLPAYSGLRSTEALRIRLVK</sequence>
<name>A0A9P4QW90_9PLEO</name>
<reference evidence="2" key="1">
    <citation type="journal article" date="2020" name="Stud. Mycol.">
        <title>101 Dothideomycetes genomes: a test case for predicting lifestyles and emergence of pathogens.</title>
        <authorList>
            <person name="Haridas S."/>
            <person name="Albert R."/>
            <person name="Binder M."/>
            <person name="Bloem J."/>
            <person name="Labutti K."/>
            <person name="Salamov A."/>
            <person name="Andreopoulos B."/>
            <person name="Baker S."/>
            <person name="Barry K."/>
            <person name="Bills G."/>
            <person name="Bluhm B."/>
            <person name="Cannon C."/>
            <person name="Castanera R."/>
            <person name="Culley D."/>
            <person name="Daum C."/>
            <person name="Ezra D."/>
            <person name="Gonzalez J."/>
            <person name="Henrissat B."/>
            <person name="Kuo A."/>
            <person name="Liang C."/>
            <person name="Lipzen A."/>
            <person name="Lutzoni F."/>
            <person name="Magnuson J."/>
            <person name="Mondo S."/>
            <person name="Nolan M."/>
            <person name="Ohm R."/>
            <person name="Pangilinan J."/>
            <person name="Park H.-J."/>
            <person name="Ramirez L."/>
            <person name="Alfaro M."/>
            <person name="Sun H."/>
            <person name="Tritt A."/>
            <person name="Yoshinaga Y."/>
            <person name="Zwiers L.-H."/>
            <person name="Turgeon B."/>
            <person name="Goodwin S."/>
            <person name="Spatafora J."/>
            <person name="Crous P."/>
            <person name="Grigoriev I."/>
        </authorList>
    </citation>
    <scope>NUCLEOTIDE SEQUENCE</scope>
    <source>
        <strain evidence="2">CBS 125425</strain>
    </source>
</reference>
<proteinExistence type="predicted"/>
<dbReference type="EMBL" id="ML996179">
    <property type="protein sequence ID" value="KAF2732307.1"/>
    <property type="molecule type" value="Genomic_DNA"/>
</dbReference>
<dbReference type="AlphaFoldDB" id="A0A9P4QW90"/>
<keyword evidence="1" id="KW-0732">Signal</keyword>
<evidence type="ECO:0000313" key="2">
    <source>
        <dbReference type="EMBL" id="KAF2732307.1"/>
    </source>
</evidence>
<evidence type="ECO:0000256" key="1">
    <source>
        <dbReference type="SAM" id="SignalP"/>
    </source>
</evidence>
<evidence type="ECO:0000313" key="3">
    <source>
        <dbReference type="Proteomes" id="UP000799444"/>
    </source>
</evidence>
<protein>
    <recommendedName>
        <fullName evidence="4">Secreted protein</fullName>
    </recommendedName>
</protein>
<gene>
    <name evidence="2" type="ORF">EJ04DRAFT_339411</name>
</gene>
<comment type="caution">
    <text evidence="2">The sequence shown here is derived from an EMBL/GenBank/DDBJ whole genome shotgun (WGS) entry which is preliminary data.</text>
</comment>
<feature type="signal peptide" evidence="1">
    <location>
        <begin position="1"/>
        <end position="21"/>
    </location>
</feature>